<dbReference type="Proteomes" id="UP001412067">
    <property type="component" value="Unassembled WGS sequence"/>
</dbReference>
<evidence type="ECO:0000313" key="3">
    <source>
        <dbReference type="Proteomes" id="UP001412067"/>
    </source>
</evidence>
<organism evidence="2 3">
    <name type="scientific">Platanthera guangdongensis</name>
    <dbReference type="NCBI Taxonomy" id="2320717"/>
    <lineage>
        <taxon>Eukaryota</taxon>
        <taxon>Viridiplantae</taxon>
        <taxon>Streptophyta</taxon>
        <taxon>Embryophyta</taxon>
        <taxon>Tracheophyta</taxon>
        <taxon>Spermatophyta</taxon>
        <taxon>Magnoliopsida</taxon>
        <taxon>Liliopsida</taxon>
        <taxon>Asparagales</taxon>
        <taxon>Orchidaceae</taxon>
        <taxon>Orchidoideae</taxon>
        <taxon>Orchideae</taxon>
        <taxon>Orchidinae</taxon>
        <taxon>Platanthera</taxon>
    </lineage>
</organism>
<dbReference type="EMBL" id="JBBWWR010000007">
    <property type="protein sequence ID" value="KAK8963667.1"/>
    <property type="molecule type" value="Genomic_DNA"/>
</dbReference>
<evidence type="ECO:0000256" key="1">
    <source>
        <dbReference type="SAM" id="MobiDB-lite"/>
    </source>
</evidence>
<evidence type="ECO:0000313" key="2">
    <source>
        <dbReference type="EMBL" id="KAK8963667.1"/>
    </source>
</evidence>
<keyword evidence="3" id="KW-1185">Reference proteome</keyword>
<protein>
    <submittedName>
        <fullName evidence="2">Uncharacterized protein</fullName>
    </submittedName>
</protein>
<gene>
    <name evidence="2" type="ORF">KSP40_PGU016833</name>
</gene>
<feature type="region of interest" description="Disordered" evidence="1">
    <location>
        <begin position="92"/>
        <end position="119"/>
    </location>
</feature>
<sequence length="190" mass="21315">MLEFVELESVRRFGGRVAKPVKSGKSANAEFAEPTAGDCREDDHRRNVLRTCGGDVRQNRQLIIKVTNLSTLRGFTRSEYFCAQRFYYTHESREGSRPPRHRATPPRPPTPTTTNQCSSSSVSILGGEAANINDHSFCPDNSCGVSRMQEFKLKFEQKICNLIDTIRNIKPMSSKILTAFDLCLDKLAAV</sequence>
<proteinExistence type="predicted"/>
<comment type="caution">
    <text evidence="2">The sequence shown here is derived from an EMBL/GenBank/DDBJ whole genome shotgun (WGS) entry which is preliminary data.</text>
</comment>
<name>A0ABR2MIH1_9ASPA</name>
<accession>A0ABR2MIH1</accession>
<reference evidence="2 3" key="1">
    <citation type="journal article" date="2022" name="Nat. Plants">
        <title>Genomes of leafy and leafless Platanthera orchids illuminate the evolution of mycoheterotrophy.</title>
        <authorList>
            <person name="Li M.H."/>
            <person name="Liu K.W."/>
            <person name="Li Z."/>
            <person name="Lu H.C."/>
            <person name="Ye Q.L."/>
            <person name="Zhang D."/>
            <person name="Wang J.Y."/>
            <person name="Li Y.F."/>
            <person name="Zhong Z.M."/>
            <person name="Liu X."/>
            <person name="Yu X."/>
            <person name="Liu D.K."/>
            <person name="Tu X.D."/>
            <person name="Liu B."/>
            <person name="Hao Y."/>
            <person name="Liao X.Y."/>
            <person name="Jiang Y.T."/>
            <person name="Sun W.H."/>
            <person name="Chen J."/>
            <person name="Chen Y.Q."/>
            <person name="Ai Y."/>
            <person name="Zhai J.W."/>
            <person name="Wu S.S."/>
            <person name="Zhou Z."/>
            <person name="Hsiao Y.Y."/>
            <person name="Wu W.L."/>
            <person name="Chen Y.Y."/>
            <person name="Lin Y.F."/>
            <person name="Hsu J.L."/>
            <person name="Li C.Y."/>
            <person name="Wang Z.W."/>
            <person name="Zhao X."/>
            <person name="Zhong W.Y."/>
            <person name="Ma X.K."/>
            <person name="Ma L."/>
            <person name="Huang J."/>
            <person name="Chen G.Z."/>
            <person name="Huang M.Z."/>
            <person name="Huang L."/>
            <person name="Peng D.H."/>
            <person name="Luo Y.B."/>
            <person name="Zou S.Q."/>
            <person name="Chen S.P."/>
            <person name="Lan S."/>
            <person name="Tsai W.C."/>
            <person name="Van de Peer Y."/>
            <person name="Liu Z.J."/>
        </authorList>
    </citation>
    <scope>NUCLEOTIDE SEQUENCE [LARGE SCALE GENOMIC DNA]</scope>
    <source>
        <strain evidence="2">Lor288</strain>
    </source>
</reference>